<gene>
    <name evidence="2" type="ORF">DH17_03205</name>
</gene>
<dbReference type="AlphaFoldDB" id="A0A0B2UBM6"/>
<protein>
    <submittedName>
        <fullName evidence="2">Uncharacterized protein</fullName>
    </submittedName>
</protein>
<accession>A0A0B2UBM6</accession>
<keyword evidence="1" id="KW-1133">Transmembrane helix</keyword>
<evidence type="ECO:0000313" key="2">
    <source>
        <dbReference type="EMBL" id="KHN66335.1"/>
    </source>
</evidence>
<keyword evidence="1" id="KW-0812">Transmembrane</keyword>
<feature type="transmembrane region" description="Helical" evidence="1">
    <location>
        <begin position="7"/>
        <end position="27"/>
    </location>
</feature>
<evidence type="ECO:0000256" key="1">
    <source>
        <dbReference type="SAM" id="Phobius"/>
    </source>
</evidence>
<evidence type="ECO:0000313" key="3">
    <source>
        <dbReference type="Proteomes" id="UP000031012"/>
    </source>
</evidence>
<keyword evidence="1" id="KW-0472">Membrane</keyword>
<dbReference type="EMBL" id="JHQK01000013">
    <property type="protein sequence ID" value="KHN66335.1"/>
    <property type="molecule type" value="Genomic_DNA"/>
</dbReference>
<reference evidence="2 3" key="1">
    <citation type="submission" date="2014-03" db="EMBL/GenBank/DDBJ databases">
        <title>Genome sequence of the diesel-degrader and plant-growth promoter Acinetobacter oleivorans PF-1 isolated from the roots of poplar tree.</title>
        <authorList>
            <person name="Gkorezis P."/>
            <person name="van Hamme J."/>
            <person name="Rineau F."/>
            <person name="Vangronsveld J."/>
            <person name="Francetti A."/>
        </authorList>
    </citation>
    <scope>NUCLEOTIDE SEQUENCE [LARGE SCALE GENOMIC DNA]</scope>
    <source>
        <strain evidence="2 3">PF1</strain>
    </source>
</reference>
<sequence>MFRSLKSMLISFILMMILAAVMFWVYLNIQANLVVSAHNADISLPDSLETKIQVGNTLQVQSIGKLDTTLDINRQLTLPLKGKYLADIGFAVETPVTVSVDYTTTLKIDQVMPLETTTDLIYQNKFLPKFPLKLDIPIKLDVPFQLKRSYTIPIKIVFDGPVYFEFDEPVNLSVKHQFKPSLEVNDPMEMGNISSFNAIMYNSVPKTKANLDMQMTLPLRNVHP</sequence>
<name>A0A0B2UBM6_9GAMM</name>
<comment type="caution">
    <text evidence="2">The sequence shown here is derived from an EMBL/GenBank/DDBJ whole genome shotgun (WGS) entry which is preliminary data.</text>
</comment>
<proteinExistence type="predicted"/>
<dbReference type="Proteomes" id="UP000031012">
    <property type="component" value="Unassembled WGS sequence"/>
</dbReference>
<organism evidence="2 3">
    <name type="scientific">Acinetobacter oleivorans</name>
    <dbReference type="NCBI Taxonomy" id="1148157"/>
    <lineage>
        <taxon>Bacteria</taxon>
        <taxon>Pseudomonadati</taxon>
        <taxon>Pseudomonadota</taxon>
        <taxon>Gammaproteobacteria</taxon>
        <taxon>Moraxellales</taxon>
        <taxon>Moraxellaceae</taxon>
        <taxon>Acinetobacter</taxon>
    </lineage>
</organism>